<dbReference type="GO" id="GO:0007166">
    <property type="term" value="P:cell surface receptor signaling pathway"/>
    <property type="evidence" value="ECO:0007669"/>
    <property type="project" value="InterPro"/>
</dbReference>
<reference evidence="2 3" key="1">
    <citation type="submission" date="2020-02" db="EMBL/GenBank/DDBJ databases">
        <authorList>
            <person name="Ma Q."/>
            <person name="Huang Y."/>
            <person name="Song X."/>
            <person name="Pei D."/>
        </authorList>
    </citation>
    <scope>NUCLEOTIDE SEQUENCE [LARGE SCALE GENOMIC DNA]</scope>
    <source>
        <strain evidence="2">Sxm20200214</strain>
        <tissue evidence="2">Leaf</tissue>
    </source>
</reference>
<dbReference type="InterPro" id="IPR003903">
    <property type="entry name" value="UIM_dom"/>
</dbReference>
<dbReference type="InterPro" id="IPR008808">
    <property type="entry name" value="Powdery_mildew-R_dom"/>
</dbReference>
<dbReference type="Proteomes" id="UP000886595">
    <property type="component" value="Unassembled WGS sequence"/>
</dbReference>
<dbReference type="Pfam" id="PF23625">
    <property type="entry name" value="UIM_2"/>
    <property type="match status" value="3"/>
</dbReference>
<evidence type="ECO:0000313" key="3">
    <source>
        <dbReference type="Proteomes" id="UP000886595"/>
    </source>
</evidence>
<dbReference type="EMBL" id="JAAMPC010000008">
    <property type="protein sequence ID" value="KAG2298589.1"/>
    <property type="molecule type" value="Genomic_DNA"/>
</dbReference>
<dbReference type="Pfam" id="PF05659">
    <property type="entry name" value="RPW8"/>
    <property type="match status" value="1"/>
</dbReference>
<proteinExistence type="predicted"/>
<dbReference type="PROSITE" id="PS50330">
    <property type="entry name" value="UIM"/>
    <property type="match status" value="1"/>
</dbReference>
<keyword evidence="3" id="KW-1185">Reference proteome</keyword>
<dbReference type="InterPro" id="IPR036537">
    <property type="entry name" value="Adaptor_Cbl_N_dom_sf"/>
</dbReference>
<gene>
    <name evidence="2" type="ORF">Bca52824_035061</name>
</gene>
<feature type="domain" description="RPW8" evidence="1">
    <location>
        <begin position="1"/>
        <end position="148"/>
    </location>
</feature>
<protein>
    <recommendedName>
        <fullName evidence="1">RPW8 domain-containing protein</fullName>
    </recommendedName>
</protein>
<sequence length="307" mass="35801">MPIAEVVSLIPVTELMKMVISKAKKVKDFKPLFKELASTMQRLVPIIQEMDILQERLDPGNKELNFLTKTLRRAENMVRKCSRVREYDSLKKISYAEIIKGINDDFLKFCQLDLPLIQHRNMLRSLSLKVEYSPPRLEHNSNISTRDEGKGKQVQDQEDEQLAAALQESLNMQELDHSARQKTILRRRQPQQQVILESCKDKGKGKQLQEDEQVAEAIQESLNMEELSLSRAIQESIYLRQREDQVAKRRARELEKDEQIANALLYDEREKINNGSSSSTRARLDKDDLQRILWESFKNKGKGKQFY</sequence>
<evidence type="ECO:0000259" key="1">
    <source>
        <dbReference type="PROSITE" id="PS51153"/>
    </source>
</evidence>
<dbReference type="AlphaFoldDB" id="A0A8X7V1D4"/>
<evidence type="ECO:0000313" key="2">
    <source>
        <dbReference type="EMBL" id="KAG2298589.1"/>
    </source>
</evidence>
<dbReference type="OrthoDB" id="1097453at2759"/>
<dbReference type="PROSITE" id="PS51153">
    <property type="entry name" value="RPW8"/>
    <property type="match status" value="1"/>
</dbReference>
<organism evidence="2 3">
    <name type="scientific">Brassica carinata</name>
    <name type="common">Ethiopian mustard</name>
    <name type="synonym">Abyssinian cabbage</name>
    <dbReference type="NCBI Taxonomy" id="52824"/>
    <lineage>
        <taxon>Eukaryota</taxon>
        <taxon>Viridiplantae</taxon>
        <taxon>Streptophyta</taxon>
        <taxon>Embryophyta</taxon>
        <taxon>Tracheophyta</taxon>
        <taxon>Spermatophyta</taxon>
        <taxon>Magnoliopsida</taxon>
        <taxon>eudicotyledons</taxon>
        <taxon>Gunneridae</taxon>
        <taxon>Pentapetalae</taxon>
        <taxon>rosids</taxon>
        <taxon>malvids</taxon>
        <taxon>Brassicales</taxon>
        <taxon>Brassicaceae</taxon>
        <taxon>Brassiceae</taxon>
        <taxon>Brassica</taxon>
    </lineage>
</organism>
<name>A0A8X7V1D4_BRACI</name>
<comment type="caution">
    <text evidence="2">The sequence shown here is derived from an EMBL/GenBank/DDBJ whole genome shotgun (WGS) entry which is preliminary data.</text>
</comment>
<dbReference type="Gene3D" id="1.20.930.20">
    <property type="entry name" value="Adaptor protein Cbl, N-terminal domain"/>
    <property type="match status" value="1"/>
</dbReference>
<accession>A0A8X7V1D4</accession>